<keyword evidence="3" id="KW-0134">Cell wall</keyword>
<evidence type="ECO:0000256" key="4">
    <source>
        <dbReference type="ARBA" id="ARBA00022729"/>
    </source>
</evidence>
<dbReference type="GO" id="GO:0030570">
    <property type="term" value="F:pectate lyase activity"/>
    <property type="evidence" value="ECO:0007669"/>
    <property type="project" value="InterPro"/>
</dbReference>
<dbReference type="PRINTS" id="PR00807">
    <property type="entry name" value="AMBALLERGEN"/>
</dbReference>
<evidence type="ECO:0000256" key="6">
    <source>
        <dbReference type="SAM" id="SignalP"/>
    </source>
</evidence>
<comment type="subcellular location">
    <subcellularLocation>
        <location evidence="1">Secreted</location>
        <location evidence="1">Cell wall</location>
    </subcellularLocation>
</comment>
<proteinExistence type="inferred from homology"/>
<dbReference type="EMBL" id="JACEGQ020000008">
    <property type="protein sequence ID" value="KAH8500402.1"/>
    <property type="molecule type" value="Genomic_DNA"/>
</dbReference>
<dbReference type="InterPro" id="IPR011050">
    <property type="entry name" value="Pectin_lyase_fold/virulence"/>
</dbReference>
<evidence type="ECO:0000256" key="1">
    <source>
        <dbReference type="ARBA" id="ARBA00004191"/>
    </source>
</evidence>
<dbReference type="InterPro" id="IPR045032">
    <property type="entry name" value="PEL"/>
</dbReference>
<gene>
    <name evidence="8" type="ORF">H0E87_015596</name>
</gene>
<name>A0A8T2Y5X1_POPDE</name>
<comment type="caution">
    <text evidence="8">The sequence shown here is derived from an EMBL/GenBank/DDBJ whole genome shotgun (WGS) entry which is preliminary data.</text>
</comment>
<reference evidence="8" key="1">
    <citation type="journal article" date="2021" name="J. Hered.">
        <title>Genome Assembly of Salicaceae Populus deltoides (Eastern Cottonwood) I-69 Based on Nanopore Sequencing and Hi-C Technologies.</title>
        <authorList>
            <person name="Bai S."/>
            <person name="Wu H."/>
            <person name="Zhang J."/>
            <person name="Pan Z."/>
            <person name="Zhao W."/>
            <person name="Li Z."/>
            <person name="Tong C."/>
        </authorList>
    </citation>
    <scope>NUCLEOTIDE SEQUENCE</scope>
    <source>
        <tissue evidence="8">Leaf</tissue>
    </source>
</reference>
<dbReference type="InterPro" id="IPR007524">
    <property type="entry name" value="Pec_lyase_N"/>
</dbReference>
<accession>A0A8T2Y5X1</accession>
<dbReference type="Proteomes" id="UP000807159">
    <property type="component" value="Chromosome 8"/>
</dbReference>
<evidence type="ECO:0000313" key="8">
    <source>
        <dbReference type="EMBL" id="KAH8500402.1"/>
    </source>
</evidence>
<evidence type="ECO:0000256" key="3">
    <source>
        <dbReference type="ARBA" id="ARBA00022512"/>
    </source>
</evidence>
<dbReference type="Gene3D" id="2.160.20.10">
    <property type="entry name" value="Single-stranded right-handed beta-helix, Pectin lyase-like"/>
    <property type="match status" value="1"/>
</dbReference>
<protein>
    <recommendedName>
        <fullName evidence="7">Pectate lyase N-terminal domain-containing protein</fullName>
    </recommendedName>
</protein>
<keyword evidence="9" id="KW-1185">Reference proteome</keyword>
<dbReference type="PANTHER" id="PTHR31683">
    <property type="entry name" value="PECTATE LYASE 18-RELATED"/>
    <property type="match status" value="1"/>
</dbReference>
<evidence type="ECO:0000256" key="5">
    <source>
        <dbReference type="ARBA" id="ARBA00023180"/>
    </source>
</evidence>
<dbReference type="Pfam" id="PF04431">
    <property type="entry name" value="Pec_lyase_N"/>
    <property type="match status" value="1"/>
</dbReference>
<dbReference type="PANTHER" id="PTHR31683:SF181">
    <property type="entry name" value="PECTATE LYASE 6-RELATED"/>
    <property type="match status" value="1"/>
</dbReference>
<dbReference type="AlphaFoldDB" id="A0A8T2Y5X1"/>
<feature type="domain" description="Pectate lyase N-terminal" evidence="7">
    <location>
        <begin position="27"/>
        <end position="79"/>
    </location>
</feature>
<feature type="chain" id="PRO_5035774630" description="Pectate lyase N-terminal domain-containing protein" evidence="6">
    <location>
        <begin position="20"/>
        <end position="168"/>
    </location>
</feature>
<dbReference type="SUPFAM" id="SSF51126">
    <property type="entry name" value="Pectin lyase-like"/>
    <property type="match status" value="1"/>
</dbReference>
<comment type="similarity">
    <text evidence="2">Belongs to the polysaccharide lyase 1 family.</text>
</comment>
<evidence type="ECO:0000259" key="7">
    <source>
        <dbReference type="Pfam" id="PF04431"/>
    </source>
</evidence>
<feature type="signal peptide" evidence="6">
    <location>
        <begin position="1"/>
        <end position="19"/>
    </location>
</feature>
<sequence length="168" mass="19287">MRTLNGHFLFFSLFVSLAAFVPTLQGHIGEFDEYWKKKADEALKAAQEAFYPDPMNVTNQFNFQVNKVMTETNSTRRSLGNRFIAPNNTFAKEVTKRDYAVESEWKNWNWRSDNDLMMNGAFFVQSGSPITSSRRISRFHVMKSKPGTFVTRLTRFAGSLGCFKGKPC</sequence>
<dbReference type="InterPro" id="IPR012334">
    <property type="entry name" value="Pectin_lyas_fold"/>
</dbReference>
<keyword evidence="5" id="KW-0325">Glycoprotein</keyword>
<keyword evidence="3" id="KW-0964">Secreted</keyword>
<evidence type="ECO:0000256" key="2">
    <source>
        <dbReference type="ARBA" id="ARBA00010980"/>
    </source>
</evidence>
<keyword evidence="4 6" id="KW-0732">Signal</keyword>
<evidence type="ECO:0000313" key="9">
    <source>
        <dbReference type="Proteomes" id="UP000807159"/>
    </source>
</evidence>
<organism evidence="8 9">
    <name type="scientific">Populus deltoides</name>
    <name type="common">Eastern poplar</name>
    <name type="synonym">Eastern cottonwood</name>
    <dbReference type="NCBI Taxonomy" id="3696"/>
    <lineage>
        <taxon>Eukaryota</taxon>
        <taxon>Viridiplantae</taxon>
        <taxon>Streptophyta</taxon>
        <taxon>Embryophyta</taxon>
        <taxon>Tracheophyta</taxon>
        <taxon>Spermatophyta</taxon>
        <taxon>Magnoliopsida</taxon>
        <taxon>eudicotyledons</taxon>
        <taxon>Gunneridae</taxon>
        <taxon>Pentapetalae</taxon>
        <taxon>rosids</taxon>
        <taxon>fabids</taxon>
        <taxon>Malpighiales</taxon>
        <taxon>Salicaceae</taxon>
        <taxon>Saliceae</taxon>
        <taxon>Populus</taxon>
    </lineage>
</organism>
<dbReference type="InterPro" id="IPR018082">
    <property type="entry name" value="AmbAllergen"/>
</dbReference>